<dbReference type="SUPFAM" id="SSF50156">
    <property type="entry name" value="PDZ domain-like"/>
    <property type="match status" value="1"/>
</dbReference>
<keyword evidence="2" id="KW-1185">Reference proteome</keyword>
<dbReference type="Gene3D" id="2.30.42.10">
    <property type="match status" value="1"/>
</dbReference>
<reference evidence="1 2" key="1">
    <citation type="submission" date="2024-09" db="EMBL/GenBank/DDBJ databases">
        <authorList>
            <person name="Sun Q."/>
            <person name="Mori K."/>
        </authorList>
    </citation>
    <scope>NUCLEOTIDE SEQUENCE [LARGE SCALE GENOMIC DNA]</scope>
    <source>
        <strain evidence="1 2">CECT 9424</strain>
    </source>
</reference>
<organism evidence="1 2">
    <name type="scientific">Roseovarius ramblicola</name>
    <dbReference type="NCBI Taxonomy" id="2022336"/>
    <lineage>
        <taxon>Bacteria</taxon>
        <taxon>Pseudomonadati</taxon>
        <taxon>Pseudomonadota</taxon>
        <taxon>Alphaproteobacteria</taxon>
        <taxon>Rhodobacterales</taxon>
        <taxon>Roseobacteraceae</taxon>
        <taxon>Roseovarius</taxon>
    </lineage>
</organism>
<gene>
    <name evidence="1" type="ORF">ACFFU4_02945</name>
</gene>
<proteinExistence type="predicted"/>
<evidence type="ECO:0000313" key="1">
    <source>
        <dbReference type="EMBL" id="MFB9148706.1"/>
    </source>
</evidence>
<sequence length="268" mass="28249">MRAALFLVLVAAGGLAWGGWAFWGAAFAARPAPPPPVGIGDALADVAARAEPEPEAPWPAIFDIYVPDPPEPAAAPRPKRTWRLVGLVAGGANGWAILSGSGGEQIVRKGDTLGAGTEVLTIGEDGVRLRQDGEEMLVGFDKTPRSLLAGLISNASDAPLEAELPLSLLAGRDMRLVLGRAGSVRMVAPNGGQGELVPKILWVREGHLYDLIGLQQGDKVLRINGHDVFDPDLLANADEMLSQTGELAVEILRAGQLRTIRVRFTGRG</sequence>
<dbReference type="InterPro" id="IPR036034">
    <property type="entry name" value="PDZ_sf"/>
</dbReference>
<dbReference type="EMBL" id="JBHMEC010000004">
    <property type="protein sequence ID" value="MFB9148706.1"/>
    <property type="molecule type" value="Genomic_DNA"/>
</dbReference>
<comment type="caution">
    <text evidence="1">The sequence shown here is derived from an EMBL/GenBank/DDBJ whole genome shotgun (WGS) entry which is preliminary data.</text>
</comment>
<evidence type="ECO:0008006" key="3">
    <source>
        <dbReference type="Google" id="ProtNLM"/>
    </source>
</evidence>
<name>A0ABV5HXX9_9RHOB</name>
<dbReference type="Proteomes" id="UP001589670">
    <property type="component" value="Unassembled WGS sequence"/>
</dbReference>
<protein>
    <recommendedName>
        <fullName evidence="3">Type II secretion system protein GspC N-terminal domain-containing protein</fullName>
    </recommendedName>
</protein>
<evidence type="ECO:0000313" key="2">
    <source>
        <dbReference type="Proteomes" id="UP001589670"/>
    </source>
</evidence>
<dbReference type="RefSeq" id="WP_377066892.1">
    <property type="nucleotide sequence ID" value="NZ_JBHMEC010000004.1"/>
</dbReference>
<accession>A0ABV5HXX9</accession>